<evidence type="ECO:0000313" key="2">
    <source>
        <dbReference type="Proteomes" id="UP000502035"/>
    </source>
</evidence>
<dbReference type="RefSeq" id="WP_166320456.1">
    <property type="nucleotide sequence ID" value="NZ_CP049866.1"/>
</dbReference>
<accession>A0A6G7YJ62</accession>
<dbReference type="Proteomes" id="UP000502035">
    <property type="component" value="Chromosome"/>
</dbReference>
<reference evidence="1 2" key="1">
    <citation type="submission" date="2020-03" db="EMBL/GenBank/DDBJ databases">
        <title>Nocardioides sp. nov., isolated from fish.</title>
        <authorList>
            <person name="Hyun D.-W."/>
            <person name="Bae J.-W."/>
        </authorList>
    </citation>
    <scope>NUCLEOTIDE SEQUENCE [LARGE SCALE GENOMIC DNA]</scope>
    <source>
        <strain evidence="1 2">HDW12A</strain>
    </source>
</reference>
<evidence type="ECO:0008006" key="3">
    <source>
        <dbReference type="Google" id="ProtNLM"/>
    </source>
</evidence>
<evidence type="ECO:0000313" key="1">
    <source>
        <dbReference type="EMBL" id="QIK76772.1"/>
    </source>
</evidence>
<gene>
    <name evidence="1" type="ORF">G7071_16415</name>
</gene>
<proteinExistence type="predicted"/>
<dbReference type="Gene3D" id="3.30.70.100">
    <property type="match status" value="1"/>
</dbReference>
<dbReference type="KEGG" id="npi:G7071_16415"/>
<protein>
    <recommendedName>
        <fullName evidence="3">ABM domain-containing protein</fullName>
    </recommendedName>
</protein>
<sequence>MFARSTTIMGNPEALDSGIAFVRDDVMPAILEMDGCVGLSMLVDRESGQCIVTSSWESEEAMRASDLNLRPMRERGGEMLGGEPQVEEWEVASMHRDHTTREGSCCRVAWMRANDNGVDRGIEIYRDSLLPRIEGMPGFCSASLMVNRALHRACSTTTFDSREAMEQSRDEGWAIRDAGVREAGVDVLDVGEYELCLAHLRVPELV</sequence>
<keyword evidence="2" id="KW-1185">Reference proteome</keyword>
<organism evidence="1 2">
    <name type="scientific">Nocardioides piscis</name>
    <dbReference type="NCBI Taxonomy" id="2714938"/>
    <lineage>
        <taxon>Bacteria</taxon>
        <taxon>Bacillati</taxon>
        <taxon>Actinomycetota</taxon>
        <taxon>Actinomycetes</taxon>
        <taxon>Propionibacteriales</taxon>
        <taxon>Nocardioidaceae</taxon>
        <taxon>Nocardioides</taxon>
    </lineage>
</organism>
<dbReference type="AlphaFoldDB" id="A0A6G7YJ62"/>
<dbReference type="EMBL" id="CP049866">
    <property type="protein sequence ID" value="QIK76772.1"/>
    <property type="molecule type" value="Genomic_DNA"/>
</dbReference>
<name>A0A6G7YJ62_9ACTN</name>
<dbReference type="SUPFAM" id="SSF54909">
    <property type="entry name" value="Dimeric alpha+beta barrel"/>
    <property type="match status" value="1"/>
</dbReference>
<dbReference type="InterPro" id="IPR011008">
    <property type="entry name" value="Dimeric_a/b-barrel"/>
</dbReference>